<gene>
    <name evidence="1" type="ORF">UFOVP715_4</name>
</gene>
<sequence length="209" mass="21578">MGRTVQTIAAPGAPTGGGLTSAQALALIRANTGYEYIQTVRLSASEVSGIQITGLDTSAYSAFRIVSARLGYGGSTTNVTWTLRVITGSGSVDSSSNYEFQTIKFSSASGGTGGGQTSWSTTFGFGGPPSSADFELDYQISPGSNIDANIRLMVGNSKPGGYWPSSGIMCGLHSTTGATPTGIEISSNQNFRAINDNAYVTVMGLRIKT</sequence>
<accession>A0A6J5NQZ9</accession>
<reference evidence="1" key="1">
    <citation type="submission" date="2020-04" db="EMBL/GenBank/DDBJ databases">
        <authorList>
            <person name="Chiriac C."/>
            <person name="Salcher M."/>
            <person name="Ghai R."/>
            <person name="Kavagutti S V."/>
        </authorList>
    </citation>
    <scope>NUCLEOTIDE SEQUENCE</scope>
</reference>
<dbReference type="EMBL" id="LR796687">
    <property type="protein sequence ID" value="CAB4159575.1"/>
    <property type="molecule type" value="Genomic_DNA"/>
</dbReference>
<proteinExistence type="predicted"/>
<name>A0A6J5NQZ9_9CAUD</name>
<evidence type="ECO:0000313" key="1">
    <source>
        <dbReference type="EMBL" id="CAB4159575.1"/>
    </source>
</evidence>
<protein>
    <submittedName>
        <fullName evidence="1">Uncharacterized protein</fullName>
    </submittedName>
</protein>
<organism evidence="1">
    <name type="scientific">uncultured Caudovirales phage</name>
    <dbReference type="NCBI Taxonomy" id="2100421"/>
    <lineage>
        <taxon>Viruses</taxon>
        <taxon>Duplodnaviria</taxon>
        <taxon>Heunggongvirae</taxon>
        <taxon>Uroviricota</taxon>
        <taxon>Caudoviricetes</taxon>
        <taxon>Peduoviridae</taxon>
        <taxon>Maltschvirus</taxon>
        <taxon>Maltschvirus maltsch</taxon>
    </lineage>
</organism>